<dbReference type="PANTHER" id="PTHR34697:SF2">
    <property type="entry name" value="PHOSPHATIDYLGLYCEROL LYSYLTRANSFERASE"/>
    <property type="match status" value="1"/>
</dbReference>
<feature type="transmembrane region" description="Helical" evidence="6">
    <location>
        <begin position="230"/>
        <end position="253"/>
    </location>
</feature>
<feature type="transmembrane region" description="Helical" evidence="6">
    <location>
        <begin position="363"/>
        <end position="382"/>
    </location>
</feature>
<dbReference type="RefSeq" id="WP_379771590.1">
    <property type="nucleotide sequence ID" value="NZ_JBHSJF010000008.1"/>
</dbReference>
<dbReference type="InterPro" id="IPR016181">
    <property type="entry name" value="Acyl_CoA_acyltransferase"/>
</dbReference>
<feature type="transmembrane region" description="Helical" evidence="6">
    <location>
        <begin position="7"/>
        <end position="27"/>
    </location>
</feature>
<reference evidence="9" key="1">
    <citation type="journal article" date="2019" name="Int. J. Syst. Evol. Microbiol.">
        <title>The Global Catalogue of Microorganisms (GCM) 10K type strain sequencing project: providing services to taxonomists for standard genome sequencing and annotation.</title>
        <authorList>
            <consortium name="The Broad Institute Genomics Platform"/>
            <consortium name="The Broad Institute Genome Sequencing Center for Infectious Disease"/>
            <person name="Wu L."/>
            <person name="Ma J."/>
        </authorList>
    </citation>
    <scope>NUCLEOTIDE SEQUENCE [LARGE SCALE GENOMIC DNA]</scope>
    <source>
        <strain evidence="9">CGMCC 1.16444</strain>
    </source>
</reference>
<feature type="transmembrane region" description="Helical" evidence="6">
    <location>
        <begin position="394"/>
        <end position="424"/>
    </location>
</feature>
<feature type="transmembrane region" description="Helical" evidence="6">
    <location>
        <begin position="47"/>
        <end position="67"/>
    </location>
</feature>
<feature type="transmembrane region" description="Helical" evidence="6">
    <location>
        <begin position="319"/>
        <end position="343"/>
    </location>
</feature>
<feature type="domain" description="Phosphatidylglycerol lysyltransferase C-terminal" evidence="7">
    <location>
        <begin position="529"/>
        <end position="817"/>
    </location>
</feature>
<evidence type="ECO:0000256" key="1">
    <source>
        <dbReference type="ARBA" id="ARBA00004651"/>
    </source>
</evidence>
<comment type="caution">
    <text evidence="8">The sequence shown here is derived from an EMBL/GenBank/DDBJ whole genome shotgun (WGS) entry which is preliminary data.</text>
</comment>
<dbReference type="EMBL" id="JBHSJF010000008">
    <property type="protein sequence ID" value="MFC5069543.1"/>
    <property type="molecule type" value="Genomic_DNA"/>
</dbReference>
<feature type="transmembrane region" description="Helical" evidence="6">
    <location>
        <begin position="160"/>
        <end position="179"/>
    </location>
</feature>
<evidence type="ECO:0000313" key="9">
    <source>
        <dbReference type="Proteomes" id="UP001595796"/>
    </source>
</evidence>
<comment type="subcellular location">
    <subcellularLocation>
        <location evidence="1">Cell membrane</location>
        <topology evidence="1">Multi-pass membrane protein</topology>
    </subcellularLocation>
</comment>
<dbReference type="InterPro" id="IPR024320">
    <property type="entry name" value="LPG_synthase_C"/>
</dbReference>
<dbReference type="NCBIfam" id="NF033480">
    <property type="entry name" value="bifunc_MprF"/>
    <property type="match status" value="1"/>
</dbReference>
<evidence type="ECO:0000256" key="2">
    <source>
        <dbReference type="ARBA" id="ARBA00022475"/>
    </source>
</evidence>
<evidence type="ECO:0000313" key="8">
    <source>
        <dbReference type="EMBL" id="MFC5069543.1"/>
    </source>
</evidence>
<evidence type="ECO:0000256" key="5">
    <source>
        <dbReference type="ARBA" id="ARBA00023136"/>
    </source>
</evidence>
<dbReference type="Pfam" id="PF09924">
    <property type="entry name" value="LPG_synthase_C"/>
    <property type="match status" value="1"/>
</dbReference>
<name>A0ABV9Z6N2_9HYPH</name>
<accession>A0ABV9Z6N2</accession>
<feature type="transmembrane region" description="Helical" evidence="6">
    <location>
        <begin position="199"/>
        <end position="223"/>
    </location>
</feature>
<organism evidence="8 9">
    <name type="scientific">Flaviflagellibacter deserti</name>
    <dbReference type="NCBI Taxonomy" id="2267266"/>
    <lineage>
        <taxon>Bacteria</taxon>
        <taxon>Pseudomonadati</taxon>
        <taxon>Pseudomonadota</taxon>
        <taxon>Alphaproteobacteria</taxon>
        <taxon>Hyphomicrobiales</taxon>
        <taxon>Flaviflagellibacter</taxon>
    </lineage>
</organism>
<gene>
    <name evidence="8" type="primary">mprF</name>
    <name evidence="8" type="ORF">ACFPFW_16110</name>
</gene>
<feature type="transmembrane region" description="Helical" evidence="6">
    <location>
        <begin position="79"/>
        <end position="101"/>
    </location>
</feature>
<keyword evidence="2" id="KW-1003">Cell membrane</keyword>
<dbReference type="InterPro" id="IPR051211">
    <property type="entry name" value="PG_lysyltransferase"/>
</dbReference>
<keyword evidence="9" id="KW-1185">Reference proteome</keyword>
<feature type="transmembrane region" description="Helical" evidence="6">
    <location>
        <begin position="121"/>
        <end position="148"/>
    </location>
</feature>
<evidence type="ECO:0000259" key="7">
    <source>
        <dbReference type="Pfam" id="PF09924"/>
    </source>
</evidence>
<keyword evidence="4 6" id="KW-1133">Transmembrane helix</keyword>
<evidence type="ECO:0000256" key="3">
    <source>
        <dbReference type="ARBA" id="ARBA00022692"/>
    </source>
</evidence>
<feature type="transmembrane region" description="Helical" evidence="6">
    <location>
        <begin position="273"/>
        <end position="299"/>
    </location>
</feature>
<proteinExistence type="predicted"/>
<dbReference type="SUPFAM" id="SSF55729">
    <property type="entry name" value="Acyl-CoA N-acyltransferases (Nat)"/>
    <property type="match status" value="1"/>
</dbReference>
<evidence type="ECO:0000256" key="4">
    <source>
        <dbReference type="ARBA" id="ARBA00022989"/>
    </source>
</evidence>
<sequence>MGRWRYLLFGIASAALLAIVGVALYHLASEITYDDVVAQLVATPWSAVFAAILMTVGSFLTLSFYDMAALSFIGKQRPWPAVALTSFFAFAVGNIAGFGPLTGGAIRYRFYSTLGLDAVDVGKIVAFVTATFGMGVMAVTSFGLAIVAEDVAAPLGIPPNLLRIVGLAGLAIITLMLVASARRKPFKLGRFELELPTPAILIGQIVISGVDLAFAAAALWFLLPESGISLPAFVAIFSVAVGLGVLSHVPAGIGVFEAVIVGVVSQTADVDHVLGGLVLFRAVYYVLPLVTAALVASALETRRLAEGPLALIVRAGTRVAPPVLSALTFVIGTILVLSGVTPATSDALDILSNYVPLPILESAHFLASILGIGLLIVARGLAFRLDGAWWAAMISIAVAVVLSLIKAIALVEAVLLVALGILLWATRDMFTRPSRLTHQVLSPVWMVAILTIIITAFAVLMFAYSEVEYTHGLWWEFEFESEAPRSLRALLGVALVAGFVAAWSLLRHVQTPVSVATPGEIEKARAIAQASDHADANLVVMGDKSLMFSDDGRAFIMYGVRARSWIALFDPIGPQESWPGLIWDFVETSRAAGARAVFYQVAAENLALYADAGLQAFKLGEEARLDLTTFDLTGSKRSGLRQSYNRGQRDGLSFEFIPVEAVPAIYDDLARISAAWLDHHNAREKRFSLGAFIKDYVLSQPVAVLRHEGKIIAFANIMTTETHEEATVDLMRFAPGAPNVAMEFLFTSLCLQLRQQGYRWFILGMAPLSGLSESPAAPLWHRIGRTVFSHGERFYNFRGLRAFKNKFHPEWRPRYLAVPGGIEPALALADATALIGGGLKGVLGK</sequence>
<feature type="transmembrane region" description="Helical" evidence="6">
    <location>
        <begin position="444"/>
        <end position="465"/>
    </location>
</feature>
<protein>
    <submittedName>
        <fullName evidence="8">Bifunctional lysylphosphatidylglycerol flippase/synthetase MprF</fullName>
    </submittedName>
</protein>
<feature type="transmembrane region" description="Helical" evidence="6">
    <location>
        <begin position="486"/>
        <end position="506"/>
    </location>
</feature>
<evidence type="ECO:0000256" key="6">
    <source>
        <dbReference type="SAM" id="Phobius"/>
    </source>
</evidence>
<dbReference type="PANTHER" id="PTHR34697">
    <property type="entry name" value="PHOSPHATIDYLGLYCEROL LYSYLTRANSFERASE"/>
    <property type="match status" value="1"/>
</dbReference>
<dbReference type="Proteomes" id="UP001595796">
    <property type="component" value="Unassembled WGS sequence"/>
</dbReference>
<keyword evidence="5 6" id="KW-0472">Membrane</keyword>
<keyword evidence="3 6" id="KW-0812">Transmembrane</keyword>